<evidence type="ECO:0000313" key="3">
    <source>
        <dbReference type="EMBL" id="CAB4962305.1"/>
    </source>
</evidence>
<dbReference type="InterPro" id="IPR036651">
    <property type="entry name" value="Gln_synt_N_sf"/>
</dbReference>
<keyword evidence="1" id="KW-0436">Ligase</keyword>
<dbReference type="Pfam" id="PF00120">
    <property type="entry name" value="Gln-synt_C"/>
    <property type="match status" value="1"/>
</dbReference>
<proteinExistence type="predicted"/>
<dbReference type="PROSITE" id="PS51987">
    <property type="entry name" value="GS_CATALYTIC"/>
    <property type="match status" value="1"/>
</dbReference>
<reference evidence="3" key="1">
    <citation type="submission" date="2020-05" db="EMBL/GenBank/DDBJ databases">
        <authorList>
            <person name="Chiriac C."/>
            <person name="Salcher M."/>
            <person name="Ghai R."/>
            <person name="Kavagutti S V."/>
        </authorList>
    </citation>
    <scope>NUCLEOTIDE SEQUENCE</scope>
</reference>
<dbReference type="AlphaFoldDB" id="A0A6J7L2X6"/>
<feature type="domain" description="GS catalytic" evidence="2">
    <location>
        <begin position="116"/>
        <end position="455"/>
    </location>
</feature>
<dbReference type="SUPFAM" id="SSF54368">
    <property type="entry name" value="Glutamine synthetase, N-terminal domain"/>
    <property type="match status" value="1"/>
</dbReference>
<dbReference type="Gene3D" id="3.30.590.10">
    <property type="entry name" value="Glutamine synthetase/guanido kinase, catalytic domain"/>
    <property type="match status" value="1"/>
</dbReference>
<dbReference type="EMBL" id="CAFBNE010000082">
    <property type="protein sequence ID" value="CAB4962305.1"/>
    <property type="molecule type" value="Genomic_DNA"/>
</dbReference>
<dbReference type="PANTHER" id="PTHR43785">
    <property type="entry name" value="GAMMA-GLUTAMYLPUTRESCINE SYNTHETASE"/>
    <property type="match status" value="1"/>
</dbReference>
<dbReference type="GO" id="GO:0004356">
    <property type="term" value="F:glutamine synthetase activity"/>
    <property type="evidence" value="ECO:0007669"/>
    <property type="project" value="InterPro"/>
</dbReference>
<dbReference type="GO" id="GO:0006542">
    <property type="term" value="P:glutamine biosynthetic process"/>
    <property type="evidence" value="ECO:0007669"/>
    <property type="project" value="InterPro"/>
</dbReference>
<evidence type="ECO:0000259" key="2">
    <source>
        <dbReference type="PROSITE" id="PS51987"/>
    </source>
</evidence>
<organism evidence="3">
    <name type="scientific">freshwater metagenome</name>
    <dbReference type="NCBI Taxonomy" id="449393"/>
    <lineage>
        <taxon>unclassified sequences</taxon>
        <taxon>metagenomes</taxon>
        <taxon>ecological metagenomes</taxon>
    </lineage>
</organism>
<protein>
    <submittedName>
        <fullName evidence="3">Unannotated protein</fullName>
    </submittedName>
</protein>
<name>A0A6J7L2X6_9ZZZZ</name>
<dbReference type="SUPFAM" id="SSF55931">
    <property type="entry name" value="Glutamine synthetase/guanido kinase"/>
    <property type="match status" value="1"/>
</dbReference>
<evidence type="ECO:0000256" key="1">
    <source>
        <dbReference type="ARBA" id="ARBA00022598"/>
    </source>
</evidence>
<accession>A0A6J7L2X6</accession>
<dbReference type="SMART" id="SM01230">
    <property type="entry name" value="Gln-synt_C"/>
    <property type="match status" value="1"/>
</dbReference>
<dbReference type="InterPro" id="IPR008146">
    <property type="entry name" value="Gln_synth_cat_dom"/>
</dbReference>
<dbReference type="InterPro" id="IPR014746">
    <property type="entry name" value="Gln_synth/guanido_kin_cat_dom"/>
</dbReference>
<sequence length="455" mass="50365">MGNSIATSDAMEWIEERGIRTIRVEGTNLDGAYIGKVVSPAKFQSGLTSGFALADVAFGLDMGATPYYGFAWPDWRGDLADIYLRPDTSTLIEWSPGRASVIGDFWGESKPISVCPRNALRRIYEGVKDLGFTSKVAIEVEATVFQESIYEARLKGYRDLTPLGGTSGSAYNLTKSKDWEEYLFAVSDRLDELGIVWEAWNDESAVGQVEINIAPGDPITVADNWARTRQVMREVANDQGRVVTFMAKWSDEWGQASHINISLEKDGVNAFYDPEGPSQDMLHFLGGLMATIEGTTSFAMPWITSFRRMGEFQGPPTTTTWGINNKSTAIRAMVKHPKYSRLEYRVPGSDANIYLVLAAVLGTGLAGIAGQMTPPPPYTTMAWGDPGKIGRLPNTITKAIEALKADSILSNVMGSEMIDYWAGTRTWEWWNYHNAGGNPESFVTQWESDRYFELS</sequence>
<dbReference type="PANTHER" id="PTHR43785:SF12">
    <property type="entry name" value="TYPE-1 GLUTAMINE SYNTHETASE 2"/>
    <property type="match status" value="1"/>
</dbReference>
<gene>
    <name evidence="3" type="ORF">UFOPK3772_02291</name>
</gene>